<proteinExistence type="predicted"/>
<comment type="caution">
    <text evidence="1">The sequence shown here is derived from an EMBL/GenBank/DDBJ whole genome shotgun (WGS) entry which is preliminary data.</text>
</comment>
<dbReference type="eggNOG" id="ENOG50338C3">
    <property type="taxonomic scope" value="Bacteria"/>
</dbReference>
<dbReference type="OrthoDB" id="6399948at2"/>
<evidence type="ECO:0000313" key="2">
    <source>
        <dbReference type="Proteomes" id="UP000005039"/>
    </source>
</evidence>
<reference evidence="1 2" key="1">
    <citation type="submission" date="2012-03" db="EMBL/GenBank/DDBJ databases">
        <authorList>
            <person name="Durkin A.S."/>
            <person name="McCorrison J."/>
            <person name="Torralba M."/>
            <person name="Gillis M."/>
            <person name="Methe B."/>
            <person name="Sutton G."/>
            <person name="Nelson K.E."/>
        </authorList>
    </citation>
    <scope>NUCLEOTIDE SEQUENCE [LARGE SCALE GENOMIC DNA]</scope>
    <source>
        <strain evidence="1 2">F0468</strain>
    </source>
</reference>
<protein>
    <submittedName>
        <fullName evidence="1">Uncharacterized protein</fullName>
    </submittedName>
</protein>
<gene>
    <name evidence="1" type="ORF">HMPREF9970_1077</name>
</gene>
<keyword evidence="2" id="KW-1185">Reference proteome</keyword>
<dbReference type="EMBL" id="AJGH01000006">
    <property type="protein sequence ID" value="EIC97152.1"/>
    <property type="molecule type" value="Genomic_DNA"/>
</dbReference>
<dbReference type="Proteomes" id="UP000005039">
    <property type="component" value="Unassembled WGS sequence"/>
</dbReference>
<dbReference type="RefSeq" id="WP_008752842.1">
    <property type="nucleotide sequence ID" value="NZ_AJGH01000006.1"/>
</dbReference>
<dbReference type="AlphaFoldDB" id="I0RBU4"/>
<accession>I0RBU4</accession>
<sequence length="239" mass="28983">MDNENTESDDYIIAEPIVAKFFDQVSRLRNSFAHMQYGCFVQDEIGYMYYYGIYNKDKGIKRNCGIAFERIIHEFVERFYSNQATYGIPYKHSFFCHFDSNRNYSEDLFFYKIKYKFDADIKYDVSKKQHPMIEYIKHQYHFETIFDFLDKDSNFIIKSEKVECSIIKLIESFKVEGEILKKEAIDWFFKLLFDFETEFSNFILHLRIVVDTIIEYNSRLKTGIPTKEFEKFQFDCKKR</sequence>
<evidence type="ECO:0000313" key="1">
    <source>
        <dbReference type="EMBL" id="EIC97152.1"/>
    </source>
</evidence>
<dbReference type="PATRIC" id="fig|1095750.3.peg.120"/>
<organism evidence="1 2">
    <name type="scientific">Lachnoanaerobaculum saburreum F0468</name>
    <dbReference type="NCBI Taxonomy" id="1095750"/>
    <lineage>
        <taxon>Bacteria</taxon>
        <taxon>Bacillati</taxon>
        <taxon>Bacillota</taxon>
        <taxon>Clostridia</taxon>
        <taxon>Lachnospirales</taxon>
        <taxon>Lachnospiraceae</taxon>
        <taxon>Lachnoanaerobaculum</taxon>
    </lineage>
</organism>
<name>I0RBU4_9FIRM</name>